<accession>A0AAD7NU57</accession>
<sequence>MANGETKLPTELWAQCWSRSSPRNLRGLTLVCRYFRTVCQPLLFQNLEIQAPDPEDVDRTNWMYFARRIHRSTLRFAHISGSAHVSSVRSIGFSGRFDFGSLVEMHPAIVNIHRVEEMYLTLLHSFLDTLGNYQNLRSLRLTQLTLDTQVRDALVSLGRLESLELITCDIVVRSGFSLPLQEFKVIRWWAIVDDEVTSSPLNIVSPEALRALTLVGHRNCGAVLSALIGHQELCPNLTTLSIELWDPFAVAFLAFLESCPQLEKLEILKSSLSGPLGTRLPLAAIPRLQSFKGPRLLAAFFVSGRPVSTVELLGGSGFKDENKPTTKDIVRDLEDIGHASPGASSFTIAAGVPDALGIITATSSQWPDLRRLCLLLKVTPPTRRFWDPDASDLDIDEEGEDRYPDEDESLDERSLHLSDDDSLDFPSFGYPDIRLPPDPDEGPLCTFDNLISGHMYTIYGKVSPPPAPSTAPASQAPNSLRDLISSICADLATFPPALEYLHLSQSRPVYSSSQSLDAEDGHRLVLALERQLPALRELELSDRTWWRYRDTWTEWASGTKIASLITSAE</sequence>
<protein>
    <recommendedName>
        <fullName evidence="4">F-box domain-containing protein</fullName>
    </recommendedName>
</protein>
<evidence type="ECO:0000256" key="1">
    <source>
        <dbReference type="SAM" id="MobiDB-lite"/>
    </source>
</evidence>
<proteinExistence type="predicted"/>
<name>A0AAD7NU57_9AGAR</name>
<dbReference type="InterPro" id="IPR032675">
    <property type="entry name" value="LRR_dom_sf"/>
</dbReference>
<evidence type="ECO:0000313" key="3">
    <source>
        <dbReference type="Proteomes" id="UP001215598"/>
    </source>
</evidence>
<organism evidence="2 3">
    <name type="scientific">Mycena metata</name>
    <dbReference type="NCBI Taxonomy" id="1033252"/>
    <lineage>
        <taxon>Eukaryota</taxon>
        <taxon>Fungi</taxon>
        <taxon>Dikarya</taxon>
        <taxon>Basidiomycota</taxon>
        <taxon>Agaricomycotina</taxon>
        <taxon>Agaricomycetes</taxon>
        <taxon>Agaricomycetidae</taxon>
        <taxon>Agaricales</taxon>
        <taxon>Marasmiineae</taxon>
        <taxon>Mycenaceae</taxon>
        <taxon>Mycena</taxon>
    </lineage>
</organism>
<evidence type="ECO:0008006" key="4">
    <source>
        <dbReference type="Google" id="ProtNLM"/>
    </source>
</evidence>
<dbReference type="AlphaFoldDB" id="A0AAD7NU57"/>
<dbReference type="EMBL" id="JARKIB010000009">
    <property type="protein sequence ID" value="KAJ7776220.1"/>
    <property type="molecule type" value="Genomic_DNA"/>
</dbReference>
<dbReference type="SUPFAM" id="SSF52047">
    <property type="entry name" value="RNI-like"/>
    <property type="match status" value="1"/>
</dbReference>
<feature type="compositionally biased region" description="Acidic residues" evidence="1">
    <location>
        <begin position="389"/>
        <end position="410"/>
    </location>
</feature>
<reference evidence="2" key="1">
    <citation type="submission" date="2023-03" db="EMBL/GenBank/DDBJ databases">
        <title>Massive genome expansion in bonnet fungi (Mycena s.s.) driven by repeated elements and novel gene families across ecological guilds.</title>
        <authorList>
            <consortium name="Lawrence Berkeley National Laboratory"/>
            <person name="Harder C.B."/>
            <person name="Miyauchi S."/>
            <person name="Viragh M."/>
            <person name="Kuo A."/>
            <person name="Thoen E."/>
            <person name="Andreopoulos B."/>
            <person name="Lu D."/>
            <person name="Skrede I."/>
            <person name="Drula E."/>
            <person name="Henrissat B."/>
            <person name="Morin E."/>
            <person name="Kohler A."/>
            <person name="Barry K."/>
            <person name="LaButti K."/>
            <person name="Morin E."/>
            <person name="Salamov A."/>
            <person name="Lipzen A."/>
            <person name="Mereny Z."/>
            <person name="Hegedus B."/>
            <person name="Baldrian P."/>
            <person name="Stursova M."/>
            <person name="Weitz H."/>
            <person name="Taylor A."/>
            <person name="Grigoriev I.V."/>
            <person name="Nagy L.G."/>
            <person name="Martin F."/>
            <person name="Kauserud H."/>
        </authorList>
    </citation>
    <scope>NUCLEOTIDE SEQUENCE</scope>
    <source>
        <strain evidence="2">CBHHK182m</strain>
    </source>
</reference>
<comment type="caution">
    <text evidence="2">The sequence shown here is derived from an EMBL/GenBank/DDBJ whole genome shotgun (WGS) entry which is preliminary data.</text>
</comment>
<dbReference type="Proteomes" id="UP001215598">
    <property type="component" value="Unassembled WGS sequence"/>
</dbReference>
<gene>
    <name evidence="2" type="ORF">B0H16DRAFT_1003023</name>
</gene>
<evidence type="ECO:0000313" key="2">
    <source>
        <dbReference type="EMBL" id="KAJ7776220.1"/>
    </source>
</evidence>
<feature type="region of interest" description="Disordered" evidence="1">
    <location>
        <begin position="387"/>
        <end position="421"/>
    </location>
</feature>
<dbReference type="Gene3D" id="3.80.10.10">
    <property type="entry name" value="Ribonuclease Inhibitor"/>
    <property type="match status" value="1"/>
</dbReference>
<keyword evidence="3" id="KW-1185">Reference proteome</keyword>